<dbReference type="PANTHER" id="PTHR45615">
    <property type="entry name" value="MYOSIN HEAVY CHAIN, NON-MUSCLE"/>
    <property type="match status" value="1"/>
</dbReference>
<dbReference type="STRING" id="1230097.A0A423XIA3"/>
<proteinExistence type="predicted"/>
<name>A0A423XIA3_9PEZI</name>
<dbReference type="GO" id="GO:0032982">
    <property type="term" value="C:myosin filament"/>
    <property type="evidence" value="ECO:0007669"/>
    <property type="project" value="TreeGrafter"/>
</dbReference>
<dbReference type="Proteomes" id="UP000285146">
    <property type="component" value="Unassembled WGS sequence"/>
</dbReference>
<dbReference type="GO" id="GO:0000146">
    <property type="term" value="F:microfilament motor activity"/>
    <property type="evidence" value="ECO:0007669"/>
    <property type="project" value="TreeGrafter"/>
</dbReference>
<dbReference type="InParanoid" id="A0A423XIA3"/>
<protein>
    <submittedName>
        <fullName evidence="3">Uncharacterized protein</fullName>
    </submittedName>
</protein>
<dbReference type="GO" id="GO:0016460">
    <property type="term" value="C:myosin II complex"/>
    <property type="evidence" value="ECO:0007669"/>
    <property type="project" value="TreeGrafter"/>
</dbReference>
<keyword evidence="1" id="KW-0175">Coiled coil</keyword>
<evidence type="ECO:0000256" key="2">
    <source>
        <dbReference type="SAM" id="MobiDB-lite"/>
    </source>
</evidence>
<feature type="compositionally biased region" description="Polar residues" evidence="2">
    <location>
        <begin position="220"/>
        <end position="237"/>
    </location>
</feature>
<keyword evidence="4" id="KW-1185">Reference proteome</keyword>
<dbReference type="EMBL" id="LKEB01000007">
    <property type="protein sequence ID" value="ROW15998.1"/>
    <property type="molecule type" value="Genomic_DNA"/>
</dbReference>
<feature type="coiled-coil region" evidence="1">
    <location>
        <begin position="322"/>
        <end position="469"/>
    </location>
</feature>
<dbReference type="PANTHER" id="PTHR45615:SF40">
    <property type="entry name" value="MYOSIN HEAVY CHAIN, NON-MUSCLE"/>
    <property type="match status" value="1"/>
</dbReference>
<comment type="caution">
    <text evidence="3">The sequence shown here is derived from an EMBL/GenBank/DDBJ whole genome shotgun (WGS) entry which is preliminary data.</text>
</comment>
<dbReference type="GO" id="GO:0005737">
    <property type="term" value="C:cytoplasm"/>
    <property type="evidence" value="ECO:0007669"/>
    <property type="project" value="TreeGrafter"/>
</dbReference>
<dbReference type="OrthoDB" id="5214100at2759"/>
<organism evidence="3 4">
    <name type="scientific">Cytospora leucostoma</name>
    <dbReference type="NCBI Taxonomy" id="1230097"/>
    <lineage>
        <taxon>Eukaryota</taxon>
        <taxon>Fungi</taxon>
        <taxon>Dikarya</taxon>
        <taxon>Ascomycota</taxon>
        <taxon>Pezizomycotina</taxon>
        <taxon>Sordariomycetes</taxon>
        <taxon>Sordariomycetidae</taxon>
        <taxon>Diaporthales</taxon>
        <taxon>Cytosporaceae</taxon>
        <taxon>Cytospora</taxon>
    </lineage>
</organism>
<feature type="coiled-coil region" evidence="1">
    <location>
        <begin position="699"/>
        <end position="726"/>
    </location>
</feature>
<accession>A0A423XIA3</accession>
<dbReference type="AlphaFoldDB" id="A0A423XIA3"/>
<feature type="compositionally biased region" description="Polar residues" evidence="2">
    <location>
        <begin position="258"/>
        <end position="273"/>
    </location>
</feature>
<evidence type="ECO:0000256" key="1">
    <source>
        <dbReference type="SAM" id="Coils"/>
    </source>
</evidence>
<dbReference type="Gene3D" id="1.20.5.340">
    <property type="match status" value="1"/>
</dbReference>
<reference evidence="3 4" key="1">
    <citation type="submission" date="2015-09" db="EMBL/GenBank/DDBJ databases">
        <title>Host preference determinants of Valsa canker pathogens revealed by comparative genomics.</title>
        <authorList>
            <person name="Yin Z."/>
            <person name="Huang L."/>
        </authorList>
    </citation>
    <scope>NUCLEOTIDE SEQUENCE [LARGE SCALE GENOMIC DNA]</scope>
    <source>
        <strain evidence="3 4">SXYLt</strain>
    </source>
</reference>
<gene>
    <name evidence="3" type="ORF">VPNG_02608</name>
</gene>
<feature type="region of interest" description="Disordered" evidence="2">
    <location>
        <begin position="192"/>
        <end position="277"/>
    </location>
</feature>
<sequence length="833" mass="92986">MANIGGPIIVPGFDRDVQLGHCFESSTFEAFWLRRTYTDENNQLLRSSDRRRQREIRYGNNITILIKACHLLRTFYGQPSFWSVIAKGFGSMTFETARERISCFERARRTFLRRTGGSSTFHSNATRAADDWIAFLDNCSLQQPVPVSATALESTGAEFFSKSRGLLVDSARMTHTFRGEDPASYAHTSARFTAPAAPRKRSPSPSQPGQPPSAKRRQASDNPDSLGTASGNKSLASHSLPPLNTGPAILGVHAKQDPCQTPSTAQNVPTTDGYSELGTPDEKVGLKIRGIAHDNSQSPSHSVSEISNKEHTSLPDELRQANLALQIRVQALEKDKRQTEEATQAMKTKFAELEERMSAFESRPAQADDSIKALDDKITSLETRLQAVQDHMQLRDEKMTLRDIREKVSSLEERLESQPKHPEDTGAFHDLQERVESLRAKIGSVESTVSRGNETIQDMQTQLNSLESKSVLREGHPNITSRQGQVVVGKPATFQGQHLEAMTSRQGAVETRVESGDEAAQSLETRMAALESQTGTPCEITLTEVWNKVVANDRVLSAEAEKLQKVYGEVELLMQEHEGFHNAISKHADRLSAAERLERQVTVLQTEMFSLKTRKTKELDDKITALQGKIIAGHDDLLGKIKSLPTSETVTEKAAQRASLVEQTLKNLVEEYREQALKEVERRCHDAQANTVYDQSTHKDMLSKDLEEIKRNVQAISQALEGLEGKVDNMNTTSDIAQQSKPRDRDLVVSRNQVMGDLERFHMQDVGKFQQAQPSIGMSSASTRLDQLTRQVDDILEDENRVTPADMERAFQRIEKVERLFHLLKAAITGDRP</sequence>
<evidence type="ECO:0000313" key="4">
    <source>
        <dbReference type="Proteomes" id="UP000285146"/>
    </source>
</evidence>
<evidence type="ECO:0000313" key="3">
    <source>
        <dbReference type="EMBL" id="ROW15998.1"/>
    </source>
</evidence>
<dbReference type="GO" id="GO:0051015">
    <property type="term" value="F:actin filament binding"/>
    <property type="evidence" value="ECO:0007669"/>
    <property type="project" value="TreeGrafter"/>
</dbReference>